<proteinExistence type="predicted"/>
<dbReference type="Pfam" id="PF11836">
    <property type="entry name" value="Phage_TAC_11"/>
    <property type="match status" value="1"/>
</dbReference>
<evidence type="ECO:0000313" key="1">
    <source>
        <dbReference type="EMBL" id="TMV07316.1"/>
    </source>
</evidence>
<protein>
    <submittedName>
        <fullName evidence="1">Gene transfer agent family protein</fullName>
    </submittedName>
</protein>
<dbReference type="Proteomes" id="UP001191082">
    <property type="component" value="Unassembled WGS sequence"/>
</dbReference>
<evidence type="ECO:0000313" key="2">
    <source>
        <dbReference type="Proteomes" id="UP001191082"/>
    </source>
</evidence>
<comment type="caution">
    <text evidence="1">The sequence shown here is derived from an EMBL/GenBank/DDBJ whole genome shotgun (WGS) entry which is preliminary data.</text>
</comment>
<reference evidence="1 2" key="1">
    <citation type="submission" date="2019-05" db="EMBL/GenBank/DDBJ databases">
        <title>Marivita sp. nov. isolated from sea sediment.</title>
        <authorList>
            <person name="Kim W."/>
        </authorList>
    </citation>
    <scope>NUCLEOTIDE SEQUENCE [LARGE SCALE GENOMIC DNA]</scope>
    <source>
        <strain evidence="1 2">CAU 1492</strain>
    </source>
</reference>
<sequence length="207" mass="22854">MGQRRQGHGYRLRDHHGQWPARLDAGQLMAEILAEWGGAQRRLALTFGNLLDIEEACGKVGIGEIYVRLGAHRYYARDVYHVIRQGLIGGGLKPTEADRLLQDRFSAMPMVRNVEIALELLIAVMAGIDADEDATPGDPSKPFDAGVIFASFVKMGIPTQAVRDMELADFVRLCRGLSSEGTKPPSEAEFEEMIARMEARERTASDA</sequence>
<dbReference type="EMBL" id="VCPC01000010">
    <property type="protein sequence ID" value="TMV07316.1"/>
    <property type="molecule type" value="Genomic_DNA"/>
</dbReference>
<name>A0ABY2WX03_9RHOB</name>
<accession>A0ABY2WX03</accession>
<keyword evidence="2" id="KW-1185">Reference proteome</keyword>
<dbReference type="InterPro" id="IPR021791">
    <property type="entry name" value="Phage_TAC_11"/>
</dbReference>
<gene>
    <name evidence="1" type="ORF">FGK64_21940</name>
</gene>
<organism evidence="1 2">
    <name type="scientific">Arenibacterium halophilum</name>
    <dbReference type="NCBI Taxonomy" id="2583821"/>
    <lineage>
        <taxon>Bacteria</taxon>
        <taxon>Pseudomonadati</taxon>
        <taxon>Pseudomonadota</taxon>
        <taxon>Alphaproteobacteria</taxon>
        <taxon>Rhodobacterales</taxon>
        <taxon>Paracoccaceae</taxon>
        <taxon>Arenibacterium</taxon>
    </lineage>
</organism>